<sequence length="206" mass="22772">MIYRSLRVTITALIVETTHTEPTVSVRGLSLAFNCSSTQRTQEDQIDNQPTGFERCIPGTETKGRDGSENGRIGVGGCGTQLVVVLCLCRFFAVIRSERSLSFLVEAWIGPLSTKQLLRPLECSSGLSFFRRHQLRVVAVLSGAFAVETIFFLWSSFRWPTSGCLWWTLCFWDLFVRGADPLSCADNGDTSLSLSGITRDGHVAPE</sequence>
<organism evidence="2 3">
    <name type="scientific">Planoprotostelium fungivorum</name>
    <dbReference type="NCBI Taxonomy" id="1890364"/>
    <lineage>
        <taxon>Eukaryota</taxon>
        <taxon>Amoebozoa</taxon>
        <taxon>Evosea</taxon>
        <taxon>Variosea</taxon>
        <taxon>Cavosteliida</taxon>
        <taxon>Cavosteliaceae</taxon>
        <taxon>Planoprotostelium</taxon>
    </lineage>
</organism>
<keyword evidence="1" id="KW-0472">Membrane</keyword>
<dbReference type="Proteomes" id="UP000241769">
    <property type="component" value="Unassembled WGS sequence"/>
</dbReference>
<accession>A0A2P6N2M0</accession>
<dbReference type="EMBL" id="MDYQ01000236">
    <property type="protein sequence ID" value="PRP78193.1"/>
    <property type="molecule type" value="Genomic_DNA"/>
</dbReference>
<keyword evidence="1" id="KW-1133">Transmembrane helix</keyword>
<evidence type="ECO:0000256" key="1">
    <source>
        <dbReference type="SAM" id="Phobius"/>
    </source>
</evidence>
<evidence type="ECO:0000313" key="2">
    <source>
        <dbReference type="EMBL" id="PRP78193.1"/>
    </source>
</evidence>
<gene>
    <name evidence="2" type="ORF">PROFUN_13984</name>
</gene>
<keyword evidence="3" id="KW-1185">Reference proteome</keyword>
<feature type="transmembrane region" description="Helical" evidence="1">
    <location>
        <begin position="73"/>
        <end position="93"/>
    </location>
</feature>
<keyword evidence="1" id="KW-0812">Transmembrane</keyword>
<evidence type="ECO:0000313" key="3">
    <source>
        <dbReference type="Proteomes" id="UP000241769"/>
    </source>
</evidence>
<proteinExistence type="predicted"/>
<comment type="caution">
    <text evidence="2">The sequence shown here is derived from an EMBL/GenBank/DDBJ whole genome shotgun (WGS) entry which is preliminary data.</text>
</comment>
<feature type="transmembrane region" description="Helical" evidence="1">
    <location>
        <begin position="137"/>
        <end position="157"/>
    </location>
</feature>
<reference evidence="2 3" key="1">
    <citation type="journal article" date="2018" name="Genome Biol. Evol.">
        <title>Multiple Roots of Fruiting Body Formation in Amoebozoa.</title>
        <authorList>
            <person name="Hillmann F."/>
            <person name="Forbes G."/>
            <person name="Novohradska S."/>
            <person name="Ferling I."/>
            <person name="Riege K."/>
            <person name="Groth M."/>
            <person name="Westermann M."/>
            <person name="Marz M."/>
            <person name="Spaller T."/>
            <person name="Winckler T."/>
            <person name="Schaap P."/>
            <person name="Glockner G."/>
        </authorList>
    </citation>
    <scope>NUCLEOTIDE SEQUENCE [LARGE SCALE GENOMIC DNA]</scope>
    <source>
        <strain evidence="2 3">Jena</strain>
    </source>
</reference>
<dbReference type="InParanoid" id="A0A2P6N2M0"/>
<name>A0A2P6N2M0_9EUKA</name>
<protein>
    <submittedName>
        <fullName evidence="2">Uncharacterized protein</fullName>
    </submittedName>
</protein>
<dbReference type="AlphaFoldDB" id="A0A2P6N2M0"/>